<keyword evidence="2" id="KW-1185">Reference proteome</keyword>
<name>A0A177DN38_ALTAL</name>
<dbReference type="EMBL" id="KV441477">
    <property type="protein sequence ID" value="OAG21145.1"/>
    <property type="molecule type" value="Genomic_DNA"/>
</dbReference>
<dbReference type="RefSeq" id="XP_018386566.1">
    <property type="nucleotide sequence ID" value="XM_018533435.1"/>
</dbReference>
<protein>
    <submittedName>
        <fullName evidence="1">Uncharacterized protein</fullName>
    </submittedName>
</protein>
<proteinExistence type="predicted"/>
<evidence type="ECO:0000313" key="2">
    <source>
        <dbReference type="Proteomes" id="UP000077248"/>
    </source>
</evidence>
<dbReference type="AlphaFoldDB" id="A0A177DN38"/>
<accession>A0A177DN38</accession>
<dbReference type="VEuPathDB" id="FungiDB:CC77DRAFT_853218"/>
<reference evidence="1 2" key="1">
    <citation type="submission" date="2016-05" db="EMBL/GenBank/DDBJ databases">
        <title>Comparative analysis of secretome profiles of manganese(II)-oxidizing ascomycete fungi.</title>
        <authorList>
            <consortium name="DOE Joint Genome Institute"/>
            <person name="Zeiner C.A."/>
            <person name="Purvine S.O."/>
            <person name="Zink E.M."/>
            <person name="Wu S."/>
            <person name="Pasa-Tolic L."/>
            <person name="Chaput D.L."/>
            <person name="Haridas S."/>
            <person name="Grigoriev I.V."/>
            <person name="Santelli C.M."/>
            <person name="Hansel C.M."/>
        </authorList>
    </citation>
    <scope>NUCLEOTIDE SEQUENCE [LARGE SCALE GENOMIC DNA]</scope>
    <source>
        <strain evidence="1 2">SRC1lrK2f</strain>
    </source>
</reference>
<dbReference type="GeneID" id="29119029"/>
<evidence type="ECO:0000313" key="1">
    <source>
        <dbReference type="EMBL" id="OAG21145.1"/>
    </source>
</evidence>
<dbReference type="Proteomes" id="UP000077248">
    <property type="component" value="Unassembled WGS sequence"/>
</dbReference>
<gene>
    <name evidence="1" type="ORF">CC77DRAFT_853218</name>
</gene>
<dbReference type="KEGG" id="aalt:CC77DRAFT_853218"/>
<organism evidence="1 2">
    <name type="scientific">Alternaria alternata</name>
    <name type="common">Alternaria rot fungus</name>
    <name type="synonym">Torula alternata</name>
    <dbReference type="NCBI Taxonomy" id="5599"/>
    <lineage>
        <taxon>Eukaryota</taxon>
        <taxon>Fungi</taxon>
        <taxon>Dikarya</taxon>
        <taxon>Ascomycota</taxon>
        <taxon>Pezizomycotina</taxon>
        <taxon>Dothideomycetes</taxon>
        <taxon>Pleosporomycetidae</taxon>
        <taxon>Pleosporales</taxon>
        <taxon>Pleosporineae</taxon>
        <taxon>Pleosporaceae</taxon>
        <taxon>Alternaria</taxon>
        <taxon>Alternaria sect. Alternaria</taxon>
        <taxon>Alternaria alternata complex</taxon>
    </lineage>
</organism>
<sequence>MSNQHRSSRPLRRYIAQADLSGRVHWCTHRQWLMSPVKSGIPRLQHPWFRSPPATNRRSGAVAQRQTPMSFTPACAQQALSLLVLDVTNLVEHTEHLPSSPHTLRCSTKPAMFLHSEIIPTPVVTLPATKHPVPVSRHAILRDMPMIALQQLQSLLESLLSYLDHPPLILIRNHRLSHFGLCSSPTFTRP</sequence>